<keyword evidence="3" id="KW-1185">Reference proteome</keyword>
<dbReference type="Pfam" id="PF07336">
    <property type="entry name" value="ABATE"/>
    <property type="match status" value="1"/>
</dbReference>
<dbReference type="AlphaFoldDB" id="A0A545TXK7"/>
<organism evidence="2 3">
    <name type="scientific">Denitrobaculum tricleocarpae</name>
    <dbReference type="NCBI Taxonomy" id="2591009"/>
    <lineage>
        <taxon>Bacteria</taxon>
        <taxon>Pseudomonadati</taxon>
        <taxon>Pseudomonadota</taxon>
        <taxon>Alphaproteobacteria</taxon>
        <taxon>Rhodospirillales</taxon>
        <taxon>Rhodospirillaceae</taxon>
        <taxon>Denitrobaculum</taxon>
    </lineage>
</organism>
<accession>A0A545TXK7</accession>
<feature type="domain" description="Zinc finger CGNR" evidence="1">
    <location>
        <begin position="142"/>
        <end position="184"/>
    </location>
</feature>
<evidence type="ECO:0000313" key="2">
    <source>
        <dbReference type="EMBL" id="TQV81955.1"/>
    </source>
</evidence>
<gene>
    <name evidence="2" type="ORF">FKG95_06905</name>
</gene>
<protein>
    <submittedName>
        <fullName evidence="2">CGNR zinc finger domain-containing protein</fullName>
    </submittedName>
</protein>
<dbReference type="SUPFAM" id="SSF160904">
    <property type="entry name" value="Jann2411-like"/>
    <property type="match status" value="1"/>
</dbReference>
<dbReference type="Pfam" id="PF11706">
    <property type="entry name" value="zf-CGNR"/>
    <property type="match status" value="1"/>
</dbReference>
<proteinExistence type="predicted"/>
<evidence type="ECO:0000313" key="3">
    <source>
        <dbReference type="Proteomes" id="UP000315252"/>
    </source>
</evidence>
<dbReference type="InterPro" id="IPR010852">
    <property type="entry name" value="ABATE"/>
</dbReference>
<dbReference type="RefSeq" id="WP_142895586.1">
    <property type="nucleotide sequence ID" value="NZ_ML660053.1"/>
</dbReference>
<reference evidence="2 3" key="1">
    <citation type="submission" date="2019-06" db="EMBL/GenBank/DDBJ databases">
        <title>Whole genome sequence for Rhodospirillaceae sp. R148.</title>
        <authorList>
            <person name="Wang G."/>
        </authorList>
    </citation>
    <scope>NUCLEOTIDE SEQUENCE [LARGE SCALE GENOMIC DNA]</scope>
    <source>
        <strain evidence="2 3">R148</strain>
    </source>
</reference>
<sequence length="194" mass="20717">MKLDSYIDAGVLASVGFANSLTPGYACGKPVTEIEVLEAVREVVAIDPPSVAAVSEDDADGFVALAQRLRAIFVGIDGGDIDDAAELLNNILSEHPAPPYLAKEEGVWHLHHHPASAAVLPMWTAICAEGLARMIGTQNAHRLGICMADNCDRAYADTSKNATRRFCSSACQNRTKTAAFRARKREAAATENKP</sequence>
<dbReference type="OrthoDB" id="3531194at2"/>
<dbReference type="PANTHER" id="PTHR35525:SF3">
    <property type="entry name" value="BLL6575 PROTEIN"/>
    <property type="match status" value="1"/>
</dbReference>
<comment type="caution">
    <text evidence="2">The sequence shown here is derived from an EMBL/GenBank/DDBJ whole genome shotgun (WGS) entry which is preliminary data.</text>
</comment>
<dbReference type="Proteomes" id="UP000315252">
    <property type="component" value="Unassembled WGS sequence"/>
</dbReference>
<evidence type="ECO:0000259" key="1">
    <source>
        <dbReference type="Pfam" id="PF11706"/>
    </source>
</evidence>
<dbReference type="Gene3D" id="1.10.3300.10">
    <property type="entry name" value="Jann2411-like domain"/>
    <property type="match status" value="1"/>
</dbReference>
<dbReference type="EMBL" id="VHSH01000002">
    <property type="protein sequence ID" value="TQV81955.1"/>
    <property type="molecule type" value="Genomic_DNA"/>
</dbReference>
<dbReference type="InterPro" id="IPR023286">
    <property type="entry name" value="ABATE_dom_sf"/>
</dbReference>
<name>A0A545TXK7_9PROT</name>
<dbReference type="PANTHER" id="PTHR35525">
    <property type="entry name" value="BLL6575 PROTEIN"/>
    <property type="match status" value="1"/>
</dbReference>
<dbReference type="InterPro" id="IPR021005">
    <property type="entry name" value="Znf_CGNR"/>
</dbReference>